<evidence type="ECO:0000259" key="9">
    <source>
        <dbReference type="PROSITE" id="PS51192"/>
    </source>
</evidence>
<dbReference type="SMART" id="SM00490">
    <property type="entry name" value="HELICc"/>
    <property type="match status" value="1"/>
</dbReference>
<dbReference type="InterPro" id="IPR000629">
    <property type="entry name" value="RNA-helicase_DEAD-box_CS"/>
</dbReference>
<dbReference type="GO" id="GO:0003676">
    <property type="term" value="F:nucleic acid binding"/>
    <property type="evidence" value="ECO:0007669"/>
    <property type="project" value="InterPro"/>
</dbReference>
<evidence type="ECO:0000256" key="8">
    <source>
        <dbReference type="SAM" id="MobiDB-lite"/>
    </source>
</evidence>
<evidence type="ECO:0000256" key="4">
    <source>
        <dbReference type="ARBA" id="ARBA00022840"/>
    </source>
</evidence>
<dbReference type="InterPro" id="IPR027417">
    <property type="entry name" value="P-loop_NTPase"/>
</dbReference>
<dbReference type="PROSITE" id="PS51192">
    <property type="entry name" value="HELICASE_ATP_BIND_1"/>
    <property type="match status" value="1"/>
</dbReference>
<evidence type="ECO:0000256" key="3">
    <source>
        <dbReference type="ARBA" id="ARBA00022806"/>
    </source>
</evidence>
<evidence type="ECO:0000256" key="6">
    <source>
        <dbReference type="PROSITE-ProRule" id="PRU00552"/>
    </source>
</evidence>
<dbReference type="PANTHER" id="PTHR47959:SF13">
    <property type="entry name" value="ATP-DEPENDENT RNA HELICASE RHLE"/>
    <property type="match status" value="1"/>
</dbReference>
<dbReference type="SMART" id="SM00487">
    <property type="entry name" value="DEXDc"/>
    <property type="match status" value="1"/>
</dbReference>
<dbReference type="PROSITE" id="PS51194">
    <property type="entry name" value="HELICASE_CTER"/>
    <property type="match status" value="1"/>
</dbReference>
<comment type="similarity">
    <text evidence="5 7">Belongs to the DEAD box helicase family.</text>
</comment>
<dbReference type="RefSeq" id="WP_141421561.1">
    <property type="nucleotide sequence ID" value="NZ_VIAR01000005.1"/>
</dbReference>
<feature type="short sequence motif" description="Q motif" evidence="6">
    <location>
        <begin position="2"/>
        <end position="30"/>
    </location>
</feature>
<dbReference type="InterPro" id="IPR050079">
    <property type="entry name" value="DEAD_box_RNA_helicase"/>
</dbReference>
<feature type="domain" description="Helicase ATP-binding" evidence="9">
    <location>
        <begin position="34"/>
        <end position="205"/>
    </location>
</feature>
<accession>A0A507ZZV7</accession>
<dbReference type="CDD" id="cd18787">
    <property type="entry name" value="SF2_C_DEAD"/>
    <property type="match status" value="1"/>
</dbReference>
<dbReference type="CDD" id="cd12252">
    <property type="entry name" value="RRM_DbpA"/>
    <property type="match status" value="1"/>
</dbReference>
<dbReference type="Gene3D" id="3.40.50.300">
    <property type="entry name" value="P-loop containing nucleotide triphosphate hydrolases"/>
    <property type="match status" value="2"/>
</dbReference>
<dbReference type="Proteomes" id="UP000317169">
    <property type="component" value="Unassembled WGS sequence"/>
</dbReference>
<organism evidence="12 13">
    <name type="scientific">Haloflavibacter putidus</name>
    <dbReference type="NCBI Taxonomy" id="2576776"/>
    <lineage>
        <taxon>Bacteria</taxon>
        <taxon>Pseudomonadati</taxon>
        <taxon>Bacteroidota</taxon>
        <taxon>Flavobacteriia</taxon>
        <taxon>Flavobacteriales</taxon>
        <taxon>Flavobacteriaceae</taxon>
        <taxon>Haloflavibacter</taxon>
    </lineage>
</organism>
<dbReference type="GO" id="GO:0005829">
    <property type="term" value="C:cytosol"/>
    <property type="evidence" value="ECO:0007669"/>
    <property type="project" value="TreeGrafter"/>
</dbReference>
<dbReference type="CDD" id="cd00268">
    <property type="entry name" value="DEADc"/>
    <property type="match status" value="1"/>
</dbReference>
<dbReference type="InterPro" id="IPR012677">
    <property type="entry name" value="Nucleotide-bd_a/b_plait_sf"/>
</dbReference>
<dbReference type="InterPro" id="IPR001650">
    <property type="entry name" value="Helicase_C-like"/>
</dbReference>
<dbReference type="PANTHER" id="PTHR47959">
    <property type="entry name" value="ATP-DEPENDENT RNA HELICASE RHLE-RELATED"/>
    <property type="match status" value="1"/>
</dbReference>
<feature type="domain" description="Helicase C-terminal" evidence="10">
    <location>
        <begin position="216"/>
        <end position="376"/>
    </location>
</feature>
<dbReference type="Gene3D" id="3.30.70.330">
    <property type="match status" value="1"/>
</dbReference>
<dbReference type="InterPro" id="IPR005580">
    <property type="entry name" value="DbpA/CsdA_RNA-bd_dom"/>
</dbReference>
<dbReference type="PROSITE" id="PS00039">
    <property type="entry name" value="DEAD_ATP_HELICASE"/>
    <property type="match status" value="1"/>
</dbReference>
<evidence type="ECO:0000256" key="5">
    <source>
        <dbReference type="ARBA" id="ARBA00038437"/>
    </source>
</evidence>
<dbReference type="EMBL" id="VIAR01000005">
    <property type="protein sequence ID" value="TQD39112.1"/>
    <property type="molecule type" value="Genomic_DNA"/>
</dbReference>
<evidence type="ECO:0000259" key="11">
    <source>
        <dbReference type="PROSITE" id="PS51195"/>
    </source>
</evidence>
<feature type="compositionally biased region" description="Polar residues" evidence="8">
    <location>
        <begin position="524"/>
        <end position="534"/>
    </location>
</feature>
<gene>
    <name evidence="12" type="ORF">FKR84_06880</name>
</gene>
<proteinExistence type="inferred from homology"/>
<feature type="domain" description="DEAD-box RNA helicase Q" evidence="11">
    <location>
        <begin position="2"/>
        <end position="30"/>
    </location>
</feature>
<evidence type="ECO:0000259" key="10">
    <source>
        <dbReference type="PROSITE" id="PS51194"/>
    </source>
</evidence>
<protein>
    <submittedName>
        <fullName evidence="12">DEAD/DEAH box helicase</fullName>
    </submittedName>
</protein>
<dbReference type="GO" id="GO:0016787">
    <property type="term" value="F:hydrolase activity"/>
    <property type="evidence" value="ECO:0007669"/>
    <property type="project" value="UniProtKB-KW"/>
</dbReference>
<feature type="compositionally biased region" description="Basic residues" evidence="8">
    <location>
        <begin position="535"/>
        <end position="545"/>
    </location>
</feature>
<comment type="caution">
    <text evidence="12">The sequence shown here is derived from an EMBL/GenBank/DDBJ whole genome shotgun (WGS) entry which is preliminary data.</text>
</comment>
<evidence type="ECO:0000313" key="12">
    <source>
        <dbReference type="EMBL" id="TQD39112.1"/>
    </source>
</evidence>
<feature type="region of interest" description="Disordered" evidence="8">
    <location>
        <begin position="524"/>
        <end position="585"/>
    </location>
</feature>
<keyword evidence="4 7" id="KW-0067">ATP-binding</keyword>
<keyword evidence="1 7" id="KW-0547">Nucleotide-binding</keyword>
<evidence type="ECO:0000256" key="7">
    <source>
        <dbReference type="RuleBase" id="RU000492"/>
    </source>
</evidence>
<dbReference type="AlphaFoldDB" id="A0A507ZZV7"/>
<keyword evidence="3 7" id="KW-0347">Helicase</keyword>
<sequence>MKKFEDLGLNAEIISAVRDMGFESPSEVQEKAIPILLQNETDLVALAQTGTGKTAAFGFPLIQKLNPNSKQTQGLILSPTRELCLQITNELKNYAKYIPQLSTVAVYGGASISDQERQVKRGAQIIVATPGRMKDMVGRKMIDISNIGYCVLDEADEMLNMGFYEDITDILSHTPNTKKTWLFSATMPKEVAKIAKKFMKSPQEVTVGTKNESTKNVSHEYYTVSGRDRYSALKRLADANPDIFSVIFCRTKRDTQRVAEKLIEDGYNAGALHGDLSQNQRDLVMKSFRNKQIQMLVATDVAARGIDVDDITHVIHYQLPDEIETYTHRSGRTGRAGKSGVSMVIITKSERRKIKSIEKIINQKFEENQIPSGEEICQVQLFHLANSIKKTEINQEINQFLPQLEEILEDFSKEELIKKFFSVEFTRFYNYYKGATDLNKKADRDYREGEDSGESIRYFINVGSKDGFDWMSLKDFLKEQLDLGRDGVSRVDVKDAFSFFNTDADQKDKVFKVFENFEHQGRSINVEMTNNKSAGKSRRKPKSRNRKPDNFSKQNSKRSPRRSQPKKTDRQANIKSSINRRKKKR</sequence>
<name>A0A507ZZV7_9FLAO</name>
<dbReference type="GO" id="GO:0003724">
    <property type="term" value="F:RNA helicase activity"/>
    <property type="evidence" value="ECO:0007669"/>
    <property type="project" value="InterPro"/>
</dbReference>
<dbReference type="SUPFAM" id="SSF52540">
    <property type="entry name" value="P-loop containing nucleoside triphosphate hydrolases"/>
    <property type="match status" value="1"/>
</dbReference>
<dbReference type="Pfam" id="PF00271">
    <property type="entry name" value="Helicase_C"/>
    <property type="match status" value="1"/>
</dbReference>
<evidence type="ECO:0000313" key="13">
    <source>
        <dbReference type="Proteomes" id="UP000317169"/>
    </source>
</evidence>
<keyword evidence="2 7" id="KW-0378">Hydrolase</keyword>
<dbReference type="PROSITE" id="PS51195">
    <property type="entry name" value="Q_MOTIF"/>
    <property type="match status" value="1"/>
</dbReference>
<dbReference type="Pfam" id="PF03880">
    <property type="entry name" value="DbpA"/>
    <property type="match status" value="1"/>
</dbReference>
<feature type="compositionally biased region" description="Basic residues" evidence="8">
    <location>
        <begin position="555"/>
        <end position="565"/>
    </location>
</feature>
<dbReference type="InterPro" id="IPR014001">
    <property type="entry name" value="Helicase_ATP-bd"/>
</dbReference>
<dbReference type="InterPro" id="IPR014014">
    <property type="entry name" value="RNA_helicase_DEAD_Q_motif"/>
</dbReference>
<dbReference type="InterPro" id="IPR044742">
    <property type="entry name" value="DEAD/DEAH_RhlB"/>
</dbReference>
<reference evidence="12 13" key="1">
    <citation type="submission" date="2019-06" db="EMBL/GenBank/DDBJ databases">
        <title>Flavibacter putida gen. nov., sp. nov., a novel marine bacterium of the family Flavobacteriaceae isolated from coastal seawater.</title>
        <authorList>
            <person name="Feng X."/>
        </authorList>
    </citation>
    <scope>NUCLEOTIDE SEQUENCE [LARGE SCALE GENOMIC DNA]</scope>
    <source>
        <strain evidence="12 13">PLHSN227</strain>
    </source>
</reference>
<dbReference type="OrthoDB" id="9785240at2"/>
<dbReference type="InterPro" id="IPR011545">
    <property type="entry name" value="DEAD/DEAH_box_helicase_dom"/>
</dbReference>
<keyword evidence="13" id="KW-1185">Reference proteome</keyword>
<evidence type="ECO:0000256" key="1">
    <source>
        <dbReference type="ARBA" id="ARBA00022741"/>
    </source>
</evidence>
<evidence type="ECO:0000256" key="2">
    <source>
        <dbReference type="ARBA" id="ARBA00022801"/>
    </source>
</evidence>
<dbReference type="Pfam" id="PF00270">
    <property type="entry name" value="DEAD"/>
    <property type="match status" value="1"/>
</dbReference>
<dbReference type="GO" id="GO:0005524">
    <property type="term" value="F:ATP binding"/>
    <property type="evidence" value="ECO:0007669"/>
    <property type="project" value="UniProtKB-KW"/>
</dbReference>